<protein>
    <recommendedName>
        <fullName evidence="3">Carboxymuconolactone decarboxylase family protein</fullName>
    </recommendedName>
</protein>
<reference evidence="2" key="1">
    <citation type="submission" date="2023-07" db="EMBL/GenBank/DDBJ databases">
        <title>30 novel species of actinomycetes from the DSMZ collection.</title>
        <authorList>
            <person name="Nouioui I."/>
        </authorList>
    </citation>
    <scope>NUCLEOTIDE SEQUENCE [LARGE SCALE GENOMIC DNA]</scope>
    <source>
        <strain evidence="2">DSM 45834</strain>
    </source>
</reference>
<gene>
    <name evidence="1" type="ORF">RM445_19190</name>
</gene>
<keyword evidence="2" id="KW-1185">Reference proteome</keyword>
<dbReference type="Proteomes" id="UP001183202">
    <property type="component" value="Unassembled WGS sequence"/>
</dbReference>
<evidence type="ECO:0000313" key="2">
    <source>
        <dbReference type="Proteomes" id="UP001183202"/>
    </source>
</evidence>
<evidence type="ECO:0008006" key="3">
    <source>
        <dbReference type="Google" id="ProtNLM"/>
    </source>
</evidence>
<accession>A0ABU2NDI1</accession>
<proteinExistence type="predicted"/>
<dbReference type="RefSeq" id="WP_311558065.1">
    <property type="nucleotide sequence ID" value="NZ_JAVREJ010000014.1"/>
</dbReference>
<organism evidence="1 2">
    <name type="scientific">Pseudonocardia charpentierae</name>
    <dbReference type="NCBI Taxonomy" id="3075545"/>
    <lineage>
        <taxon>Bacteria</taxon>
        <taxon>Bacillati</taxon>
        <taxon>Actinomycetota</taxon>
        <taxon>Actinomycetes</taxon>
        <taxon>Pseudonocardiales</taxon>
        <taxon>Pseudonocardiaceae</taxon>
        <taxon>Pseudonocardia</taxon>
    </lineage>
</organism>
<comment type="caution">
    <text evidence="1">The sequence shown here is derived from an EMBL/GenBank/DDBJ whole genome shotgun (WGS) entry which is preliminary data.</text>
</comment>
<sequence length="70" mass="7654">MIRLAIDVVGGRNPKASEAFCTAAQHLGAQGRTRYELLQELAGILGLYGVEPIGTVRRAIELLKSGKYRR</sequence>
<dbReference type="EMBL" id="JAVREJ010000014">
    <property type="protein sequence ID" value="MDT0351657.1"/>
    <property type="molecule type" value="Genomic_DNA"/>
</dbReference>
<evidence type="ECO:0000313" key="1">
    <source>
        <dbReference type="EMBL" id="MDT0351657.1"/>
    </source>
</evidence>
<name>A0ABU2NDI1_9PSEU</name>